<dbReference type="EMBL" id="JADXDR010000079">
    <property type="protein sequence ID" value="KAI7840488.1"/>
    <property type="molecule type" value="Genomic_DNA"/>
</dbReference>
<name>A0AAD5DQD6_9CHLO</name>
<reference evidence="1" key="1">
    <citation type="submission" date="2020-11" db="EMBL/GenBank/DDBJ databases">
        <title>Chlorella ohadii genome sequencing and assembly.</title>
        <authorList>
            <person name="Murik O."/>
            <person name="Treves H."/>
            <person name="Kedem I."/>
            <person name="Shotland Y."/>
            <person name="Kaplan A."/>
        </authorList>
    </citation>
    <scope>NUCLEOTIDE SEQUENCE</scope>
    <source>
        <strain evidence="1">1</strain>
    </source>
</reference>
<dbReference type="AlphaFoldDB" id="A0AAD5DQD6"/>
<evidence type="ECO:0000313" key="1">
    <source>
        <dbReference type="EMBL" id="KAI7840488.1"/>
    </source>
</evidence>
<comment type="caution">
    <text evidence="1">The sequence shown here is derived from an EMBL/GenBank/DDBJ whole genome shotgun (WGS) entry which is preliminary data.</text>
</comment>
<proteinExistence type="predicted"/>
<keyword evidence="2" id="KW-1185">Reference proteome</keyword>
<evidence type="ECO:0008006" key="3">
    <source>
        <dbReference type="Google" id="ProtNLM"/>
    </source>
</evidence>
<organism evidence="1 2">
    <name type="scientific">Chlorella ohadii</name>
    <dbReference type="NCBI Taxonomy" id="2649997"/>
    <lineage>
        <taxon>Eukaryota</taxon>
        <taxon>Viridiplantae</taxon>
        <taxon>Chlorophyta</taxon>
        <taxon>core chlorophytes</taxon>
        <taxon>Trebouxiophyceae</taxon>
        <taxon>Chlorellales</taxon>
        <taxon>Chlorellaceae</taxon>
        <taxon>Chlorella clade</taxon>
        <taxon>Chlorella</taxon>
    </lineage>
</organism>
<dbReference type="PANTHER" id="PTHR31407">
    <property type="match status" value="1"/>
</dbReference>
<dbReference type="PANTHER" id="PTHR31407:SF17">
    <property type="entry name" value="PSBP DOMAIN-CONTAINING PROTEIN 3, CHLOROPLASTIC"/>
    <property type="match status" value="1"/>
</dbReference>
<sequence length="223" mass="22951">MGYHSQCAAGAAAPAASFAGPRLRPEVRRRWTPIAATGSSSSSDATCRVPAQLQQERGSSQLARRQLLSLALLPPAAVALLSAAGPAAAEEGATAAAAPAAAPSSFTYTDDEDKFSITVPAGWEQGAGAIGDAGTLTSQQARFSNAAGLRKVVAFVPPGKPEVSVAITIQYIAPDFTALGSFGSATDFATGVVNKMDNSYILKLPEWRRAREGPVQVRGRLPG</sequence>
<dbReference type="Proteomes" id="UP001205105">
    <property type="component" value="Unassembled WGS sequence"/>
</dbReference>
<protein>
    <recommendedName>
        <fullName evidence="3">PsbP C-terminal domain-containing protein</fullName>
    </recommendedName>
</protein>
<dbReference type="Gene3D" id="3.40.1000.10">
    <property type="entry name" value="Mog1/PsbP, alpha/beta/alpha sandwich"/>
    <property type="match status" value="1"/>
</dbReference>
<accession>A0AAD5DQD6</accession>
<gene>
    <name evidence="1" type="ORF">COHA_005789</name>
</gene>
<evidence type="ECO:0000313" key="2">
    <source>
        <dbReference type="Proteomes" id="UP001205105"/>
    </source>
</evidence>